<dbReference type="PROSITE" id="PS01271">
    <property type="entry name" value="NA_SULFATE"/>
    <property type="match status" value="1"/>
</dbReference>
<feature type="transmembrane region" description="Helical" evidence="8">
    <location>
        <begin position="330"/>
        <end position="353"/>
    </location>
</feature>
<organism evidence="9 10">
    <name type="scientific">Lingula anatina</name>
    <name type="common">Brachiopod</name>
    <name type="synonym">Lingula unguis</name>
    <dbReference type="NCBI Taxonomy" id="7574"/>
    <lineage>
        <taxon>Eukaryota</taxon>
        <taxon>Metazoa</taxon>
        <taxon>Spiralia</taxon>
        <taxon>Lophotrochozoa</taxon>
        <taxon>Brachiopoda</taxon>
        <taxon>Linguliformea</taxon>
        <taxon>Lingulata</taxon>
        <taxon>Lingulida</taxon>
        <taxon>Linguloidea</taxon>
        <taxon>Lingulidae</taxon>
        <taxon>Lingula</taxon>
    </lineage>
</organism>
<keyword evidence="6 8" id="KW-0472">Membrane</keyword>
<protein>
    <submittedName>
        <fullName evidence="10">Solute carrier family 13 member 5 isoform X1</fullName>
    </submittedName>
</protein>
<feature type="transmembrane region" description="Helical" evidence="8">
    <location>
        <begin position="512"/>
        <end position="532"/>
    </location>
</feature>
<keyword evidence="5 8" id="KW-1133">Transmembrane helix</keyword>
<proteinExistence type="inferred from homology"/>
<feature type="transmembrane region" description="Helical" evidence="8">
    <location>
        <begin position="450"/>
        <end position="473"/>
    </location>
</feature>
<feature type="transmembrane region" description="Helical" evidence="8">
    <location>
        <begin position="544"/>
        <end position="566"/>
    </location>
</feature>
<dbReference type="OrthoDB" id="6493944at2759"/>
<dbReference type="PANTHER" id="PTHR10283:SF82">
    <property type="entry name" value="SOLUTE CARRIER FAMILY 13 MEMBER 2"/>
    <property type="match status" value="1"/>
</dbReference>
<evidence type="ECO:0000313" key="9">
    <source>
        <dbReference type="Proteomes" id="UP000085678"/>
    </source>
</evidence>
<feature type="transmembrane region" description="Helical" evidence="8">
    <location>
        <begin position="282"/>
        <end position="309"/>
    </location>
</feature>
<dbReference type="InParanoid" id="A0A1S3JJY9"/>
<gene>
    <name evidence="10" type="primary">LOC106173903</name>
</gene>
<dbReference type="GO" id="GO:0005886">
    <property type="term" value="C:plasma membrane"/>
    <property type="evidence" value="ECO:0007669"/>
    <property type="project" value="TreeGrafter"/>
</dbReference>
<dbReference type="RefSeq" id="XP_013410688.1">
    <property type="nucleotide sequence ID" value="XM_013555234.1"/>
</dbReference>
<evidence type="ECO:0000256" key="6">
    <source>
        <dbReference type="ARBA" id="ARBA00023136"/>
    </source>
</evidence>
<accession>A0A1S3JJY9</accession>
<evidence type="ECO:0000256" key="7">
    <source>
        <dbReference type="SAM" id="MobiDB-lite"/>
    </source>
</evidence>
<dbReference type="AlphaFoldDB" id="A0A1S3JJY9"/>
<sequence>MLILREIWDLRKTWVIIITPLLLLPLPLFLGTPHSQHSEGLCAYVIMLMAVYWLTEAIPIAVTALMPVVLMPLLGLLPLKEVAPLYFKDIIMLFMGGLSVAIAIEKWNLHQRIALKILGTVGANPRLLMLGFMAPTWFLSMWISNTASTAMMIPIVQAVLDQLKDHSENEGIFEDAVEHTETENEVLSEGTTGQPKASSEDAVTRTNFNMVVSSSTAHLTEMGEGNPDRDHKQLCKCMCIAVAYSATVGGIASLTGTPPNLVMKGQLDIIFEDNDDTNPITFASWMAFAAPTSAICLLLSWIYLQLFYFRCRSVKTDSSVKTVIRAQYKDLGPISFAEVMVFLHFLLLAVLWITRDLAGWGDLFKKGYVGDGVPAIAVTILLFMAPSHRPRVFCCRDAAASENPSPHTALLDWPSVHQKMPWGVILLLGGGFAIAESAQRSGLSVLVGGALASLDTVSPLVLLLLITTTVCFLTEVASNTTIATLMIPILAELAIKTGVHPIYFVFPPTLAASFAFMLPVATPPNAVVFAYGHLKIKDMMMTGIGMNILCLLVVNLAANTWGYAYFSLGQPPAWVQSTANTTATTLLMNTTTSTMPTATTLLMNTTTSTMPTATTLLMNTTTSTMPIRTATTLLVNMTTTAPAGP</sequence>
<feature type="region of interest" description="Disordered" evidence="7">
    <location>
        <begin position="180"/>
        <end position="200"/>
    </location>
</feature>
<dbReference type="Pfam" id="PF00939">
    <property type="entry name" value="Na_sulph_symp"/>
    <property type="match status" value="1"/>
</dbReference>
<dbReference type="KEGG" id="lak:106173903"/>
<dbReference type="InterPro" id="IPR031312">
    <property type="entry name" value="Na/sul_symport_CS"/>
</dbReference>
<feature type="transmembrane region" description="Helical" evidence="8">
    <location>
        <begin position="368"/>
        <end position="386"/>
    </location>
</feature>
<dbReference type="PANTHER" id="PTHR10283">
    <property type="entry name" value="SOLUTE CARRIER FAMILY 13 MEMBER"/>
    <property type="match status" value="1"/>
</dbReference>
<dbReference type="GeneID" id="106173903"/>
<keyword evidence="3" id="KW-0813">Transport</keyword>
<evidence type="ECO:0000256" key="5">
    <source>
        <dbReference type="ARBA" id="ARBA00022989"/>
    </source>
</evidence>
<feature type="transmembrane region" description="Helical" evidence="8">
    <location>
        <begin position="12"/>
        <end position="30"/>
    </location>
</feature>
<keyword evidence="4 8" id="KW-0812">Transmembrane</keyword>
<comment type="subcellular location">
    <subcellularLocation>
        <location evidence="1">Membrane</location>
        <topology evidence="1">Multi-pass membrane protein</topology>
    </subcellularLocation>
</comment>
<evidence type="ECO:0000256" key="3">
    <source>
        <dbReference type="ARBA" id="ARBA00022448"/>
    </source>
</evidence>
<feature type="transmembrane region" description="Helical" evidence="8">
    <location>
        <begin position="85"/>
        <end position="104"/>
    </location>
</feature>
<keyword evidence="9" id="KW-1185">Reference proteome</keyword>
<name>A0A1S3JJY9_LINAN</name>
<dbReference type="FunCoup" id="A0A1S3JJY9">
    <property type="interactions" value="251"/>
</dbReference>
<dbReference type="Proteomes" id="UP000085678">
    <property type="component" value="Unplaced"/>
</dbReference>
<evidence type="ECO:0000256" key="4">
    <source>
        <dbReference type="ARBA" id="ARBA00022692"/>
    </source>
</evidence>
<dbReference type="GO" id="GO:0015141">
    <property type="term" value="F:succinate transmembrane transporter activity"/>
    <property type="evidence" value="ECO:0007669"/>
    <property type="project" value="UniProtKB-ARBA"/>
</dbReference>
<dbReference type="CDD" id="cd01115">
    <property type="entry name" value="SLC13_permease"/>
    <property type="match status" value="1"/>
</dbReference>
<evidence type="ECO:0000256" key="2">
    <source>
        <dbReference type="ARBA" id="ARBA00006772"/>
    </source>
</evidence>
<evidence type="ECO:0000313" key="10">
    <source>
        <dbReference type="RefSeq" id="XP_013410688.1"/>
    </source>
</evidence>
<comment type="similarity">
    <text evidence="2">Belongs to the SLC13A/DASS transporter (TC 2.A.47) family. NADC subfamily.</text>
</comment>
<dbReference type="InterPro" id="IPR001898">
    <property type="entry name" value="SLC13A/DASS"/>
</dbReference>
<reference evidence="10" key="1">
    <citation type="submission" date="2025-08" db="UniProtKB">
        <authorList>
            <consortium name="RefSeq"/>
        </authorList>
    </citation>
    <scope>IDENTIFICATION</scope>
    <source>
        <tissue evidence="10">Gonads</tissue>
    </source>
</reference>
<evidence type="ECO:0000256" key="1">
    <source>
        <dbReference type="ARBA" id="ARBA00004141"/>
    </source>
</evidence>
<evidence type="ECO:0000256" key="8">
    <source>
        <dbReference type="SAM" id="Phobius"/>
    </source>
</evidence>
<feature type="transmembrane region" description="Helical" evidence="8">
    <location>
        <begin position="420"/>
        <end position="438"/>
    </location>
</feature>